<dbReference type="PROSITE" id="PS51212">
    <property type="entry name" value="WSC"/>
    <property type="match status" value="1"/>
</dbReference>
<dbReference type="Pfam" id="PF01822">
    <property type="entry name" value="WSC"/>
    <property type="match status" value="1"/>
</dbReference>
<feature type="region of interest" description="Disordered" evidence="7">
    <location>
        <begin position="552"/>
        <end position="686"/>
    </location>
</feature>
<organism evidence="10 11">
    <name type="scientific">Apiospora arundinis</name>
    <dbReference type="NCBI Taxonomy" id="335852"/>
    <lineage>
        <taxon>Eukaryota</taxon>
        <taxon>Fungi</taxon>
        <taxon>Dikarya</taxon>
        <taxon>Ascomycota</taxon>
        <taxon>Pezizomycotina</taxon>
        <taxon>Sordariomycetes</taxon>
        <taxon>Xylariomycetidae</taxon>
        <taxon>Amphisphaeriales</taxon>
        <taxon>Apiosporaceae</taxon>
        <taxon>Apiospora</taxon>
    </lineage>
</organism>
<keyword evidence="5 8" id="KW-0472">Membrane</keyword>
<dbReference type="PANTHER" id="PTHR24269">
    <property type="entry name" value="KREMEN PROTEIN"/>
    <property type="match status" value="1"/>
</dbReference>
<dbReference type="Proteomes" id="UP001390339">
    <property type="component" value="Unassembled WGS sequence"/>
</dbReference>
<evidence type="ECO:0000313" key="10">
    <source>
        <dbReference type="EMBL" id="KAK8877329.1"/>
    </source>
</evidence>
<gene>
    <name evidence="10" type="ORF">PGQ11_002275</name>
</gene>
<evidence type="ECO:0000259" key="9">
    <source>
        <dbReference type="PROSITE" id="PS51212"/>
    </source>
</evidence>
<feature type="compositionally biased region" description="Low complexity" evidence="7">
    <location>
        <begin position="262"/>
        <end position="276"/>
    </location>
</feature>
<keyword evidence="2 8" id="KW-0812">Transmembrane</keyword>
<sequence length="756" mass="79671">MSTTNTYFFSPRRSRTQRALRIGLSLLLSISSFPGVVVWAAEIEDNSLDQVPTSLLPPPGVSTSEILEVGPPPTKHSNSVPTRTVTITIAYKPTLALGDPTYSLLGCYGHTGFEGVHPFGKEKDYATPPSLDAKNMAVDSCLKGCALLPLPNKTAGQFMYVGLKNGSECFCAVELSPEADKLSGDNCTAACPGDPRLSCGGKDALAIYSLISTTQKDKDKLSSSSSTSSPTSSSSANTRLTSTSESPLTNAPAKAPGIGMGALTPSTAPTSSHPPAFEGKMNSGGDGPPAPASTATVAAISGSMSGAILIGALLFFCFRAYKKRRIEQDARVAAMVLARNKKGGEQLDGGHDNDDNNRGHSYERSPSRGRRRTRDYHHRPPSIIVAGDAFREDKDVRLTTDGVLVPTTPALESGGKDPASYYHNQQHQYPYNHTVNNQTNALGSGEQQAPRDSLFSALLGQVAVPVGPRTPPAMGASSAVQWRRTADMAAAQSVPVSPMTKAPDHVAMPPGGLGERAWHRRRISTPYAPPPTTPLPPTPPNKKKRIVAAAASLVGGGRGRGRGEGEGAEGSDHHPLEPPQRPPRRESTATFEAAPPPPHSPGAATMSSIPDSYLEKTLEYDGDDEEGGSGSGVKPVPPLKTRTSQQPPPRAASSSDNNNGMGGMVYIDRHHKGVRPNIPSLPPITPGELSEFDSRYWKSLVGGGSGAGMTRHGSGGSDDLSPDSATTVGTSILMESPTLPWDSDPTRRTAEHEKRK</sequence>
<feature type="region of interest" description="Disordered" evidence="7">
    <location>
        <begin position="704"/>
        <end position="756"/>
    </location>
</feature>
<feature type="compositionally biased region" description="Basic and acidic residues" evidence="7">
    <location>
        <begin position="561"/>
        <end position="576"/>
    </location>
</feature>
<keyword evidence="4 8" id="KW-1133">Transmembrane helix</keyword>
<feature type="region of interest" description="Disordered" evidence="7">
    <location>
        <begin position="343"/>
        <end position="379"/>
    </location>
</feature>
<comment type="caution">
    <text evidence="10">The sequence shown here is derived from an EMBL/GenBank/DDBJ whole genome shotgun (WGS) entry which is preliminary data.</text>
</comment>
<comment type="subcellular location">
    <subcellularLocation>
        <location evidence="1">Membrane</location>
        <topology evidence="1">Single-pass membrane protein</topology>
    </subcellularLocation>
</comment>
<feature type="region of interest" description="Disordered" evidence="7">
    <location>
        <begin position="493"/>
        <end position="514"/>
    </location>
</feature>
<feature type="domain" description="WSC" evidence="9">
    <location>
        <begin position="101"/>
        <end position="211"/>
    </location>
</feature>
<feature type="region of interest" description="Disordered" evidence="7">
    <location>
        <begin position="218"/>
        <end position="293"/>
    </location>
</feature>
<evidence type="ECO:0000256" key="8">
    <source>
        <dbReference type="SAM" id="Phobius"/>
    </source>
</evidence>
<evidence type="ECO:0000256" key="3">
    <source>
        <dbReference type="ARBA" id="ARBA00022729"/>
    </source>
</evidence>
<feature type="compositionally biased region" description="Basic residues" evidence="7">
    <location>
        <begin position="367"/>
        <end position="379"/>
    </location>
</feature>
<dbReference type="InterPro" id="IPR051836">
    <property type="entry name" value="Kremen_rcpt"/>
</dbReference>
<keyword evidence="3" id="KW-0732">Signal</keyword>
<dbReference type="InterPro" id="IPR002889">
    <property type="entry name" value="WSC_carb-bd"/>
</dbReference>
<protein>
    <recommendedName>
        <fullName evidence="9">WSC domain-containing protein</fullName>
    </recommendedName>
</protein>
<dbReference type="PANTHER" id="PTHR24269:SF16">
    <property type="entry name" value="PROTEIN SLG1"/>
    <property type="match status" value="1"/>
</dbReference>
<evidence type="ECO:0000256" key="2">
    <source>
        <dbReference type="ARBA" id="ARBA00022692"/>
    </source>
</evidence>
<proteinExistence type="predicted"/>
<evidence type="ECO:0000256" key="7">
    <source>
        <dbReference type="SAM" id="MobiDB-lite"/>
    </source>
</evidence>
<evidence type="ECO:0000313" key="11">
    <source>
        <dbReference type="Proteomes" id="UP001390339"/>
    </source>
</evidence>
<feature type="transmembrane region" description="Helical" evidence="8">
    <location>
        <begin position="297"/>
        <end position="318"/>
    </location>
</feature>
<feature type="compositionally biased region" description="Polar residues" evidence="7">
    <location>
        <begin position="236"/>
        <end position="249"/>
    </location>
</feature>
<name>A0ABR2JHV2_9PEZI</name>
<keyword evidence="6" id="KW-0325">Glycoprotein</keyword>
<evidence type="ECO:0000256" key="5">
    <source>
        <dbReference type="ARBA" id="ARBA00023136"/>
    </source>
</evidence>
<dbReference type="EMBL" id="JAPCWZ010000002">
    <property type="protein sequence ID" value="KAK8877329.1"/>
    <property type="molecule type" value="Genomic_DNA"/>
</dbReference>
<reference evidence="10 11" key="1">
    <citation type="journal article" date="2024" name="IMA Fungus">
        <title>Apiospora arundinis, a panoply of carbohydrate-active enzymes and secondary metabolites.</title>
        <authorList>
            <person name="Sorensen T."/>
            <person name="Petersen C."/>
            <person name="Muurmann A.T."/>
            <person name="Christiansen J.V."/>
            <person name="Brundto M.L."/>
            <person name="Overgaard C.K."/>
            <person name="Boysen A.T."/>
            <person name="Wollenberg R.D."/>
            <person name="Larsen T.O."/>
            <person name="Sorensen J.L."/>
            <person name="Nielsen K.L."/>
            <person name="Sondergaard T.E."/>
        </authorList>
    </citation>
    <scope>NUCLEOTIDE SEQUENCE [LARGE SCALE GENOMIC DNA]</scope>
    <source>
        <strain evidence="10 11">AAU 773</strain>
    </source>
</reference>
<evidence type="ECO:0000256" key="6">
    <source>
        <dbReference type="ARBA" id="ARBA00023180"/>
    </source>
</evidence>
<evidence type="ECO:0000256" key="1">
    <source>
        <dbReference type="ARBA" id="ARBA00004167"/>
    </source>
</evidence>
<evidence type="ECO:0000256" key="4">
    <source>
        <dbReference type="ARBA" id="ARBA00022989"/>
    </source>
</evidence>
<feature type="compositionally biased region" description="Basic and acidic residues" evidence="7">
    <location>
        <begin position="744"/>
        <end position="756"/>
    </location>
</feature>
<keyword evidence="11" id="KW-1185">Reference proteome</keyword>
<feature type="compositionally biased region" description="Basic and acidic residues" evidence="7">
    <location>
        <begin position="343"/>
        <end position="366"/>
    </location>
</feature>
<feature type="compositionally biased region" description="Low complexity" evidence="7">
    <location>
        <begin position="222"/>
        <end position="235"/>
    </location>
</feature>
<accession>A0ABR2JHV2</accession>